<dbReference type="Proteomes" id="UP001175353">
    <property type="component" value="Unassembled WGS sequence"/>
</dbReference>
<proteinExistence type="predicted"/>
<dbReference type="AlphaFoldDB" id="A0AAN6GXR0"/>
<feature type="non-terminal residue" evidence="1">
    <location>
        <position position="1"/>
    </location>
</feature>
<accession>A0AAN6GXR0</accession>
<evidence type="ECO:0000313" key="1">
    <source>
        <dbReference type="EMBL" id="KAK0940818.1"/>
    </source>
</evidence>
<protein>
    <submittedName>
        <fullName evidence="1">Uncharacterized protein</fullName>
    </submittedName>
</protein>
<organism evidence="1 2">
    <name type="scientific">Friedmanniomyces endolithicus</name>
    <dbReference type="NCBI Taxonomy" id="329885"/>
    <lineage>
        <taxon>Eukaryota</taxon>
        <taxon>Fungi</taxon>
        <taxon>Dikarya</taxon>
        <taxon>Ascomycota</taxon>
        <taxon>Pezizomycotina</taxon>
        <taxon>Dothideomycetes</taxon>
        <taxon>Dothideomycetidae</taxon>
        <taxon>Mycosphaerellales</taxon>
        <taxon>Teratosphaeriaceae</taxon>
        <taxon>Friedmanniomyces</taxon>
    </lineage>
</organism>
<dbReference type="EMBL" id="JAUJLE010003001">
    <property type="protein sequence ID" value="KAK0940818.1"/>
    <property type="molecule type" value="Genomic_DNA"/>
</dbReference>
<name>A0AAN6GXR0_9PEZI</name>
<reference evidence="1" key="1">
    <citation type="submission" date="2023-06" db="EMBL/GenBank/DDBJ databases">
        <title>Black Yeasts Isolated from many extreme environments.</title>
        <authorList>
            <person name="Coleine C."/>
            <person name="Stajich J.E."/>
            <person name="Selbmann L."/>
        </authorList>
    </citation>
    <scope>NUCLEOTIDE SEQUENCE</scope>
    <source>
        <strain evidence="1">CCFEE 5200</strain>
    </source>
</reference>
<keyword evidence="2" id="KW-1185">Reference proteome</keyword>
<gene>
    <name evidence="1" type="ORF">LTR91_027202</name>
</gene>
<evidence type="ECO:0000313" key="2">
    <source>
        <dbReference type="Proteomes" id="UP001175353"/>
    </source>
</evidence>
<comment type="caution">
    <text evidence="1">The sequence shown here is derived from an EMBL/GenBank/DDBJ whole genome shotgun (WGS) entry which is preliminary data.</text>
</comment>
<sequence>VAGDKNQTLPGEEEGLDPEVAKQYQRIKDDEDELLLDAIADFTELAGAARGRNVVDLEKFRELVQRLSIP</sequence>
<feature type="non-terminal residue" evidence="1">
    <location>
        <position position="70"/>
    </location>
</feature>